<dbReference type="Proteomes" id="UP000275408">
    <property type="component" value="Unassembled WGS sequence"/>
</dbReference>
<dbReference type="PANTHER" id="PTHR24247:SF202">
    <property type="entry name" value="5-HYDROXYTRYPTAMINE RECEPTOR 1"/>
    <property type="match status" value="1"/>
</dbReference>
<dbReference type="PANTHER" id="PTHR24247">
    <property type="entry name" value="5-HYDROXYTRYPTAMINE RECEPTOR"/>
    <property type="match status" value="1"/>
</dbReference>
<feature type="transmembrane region" description="Helical" evidence="9">
    <location>
        <begin position="89"/>
        <end position="108"/>
    </location>
</feature>
<name>A0A3M6THF5_POCDA</name>
<feature type="transmembrane region" description="Helical" evidence="9">
    <location>
        <begin position="49"/>
        <end position="69"/>
    </location>
</feature>
<comment type="caution">
    <text evidence="10">The sequence shown here is derived from an EMBL/GenBank/DDBJ whole genome shotgun (WGS) entry which is preliminary data.</text>
</comment>
<evidence type="ECO:0008006" key="12">
    <source>
        <dbReference type="Google" id="ProtNLM"/>
    </source>
</evidence>
<dbReference type="GO" id="GO:0030425">
    <property type="term" value="C:dendrite"/>
    <property type="evidence" value="ECO:0007669"/>
    <property type="project" value="TreeGrafter"/>
</dbReference>
<keyword evidence="8" id="KW-0807">Transducer</keyword>
<dbReference type="GO" id="GO:0007268">
    <property type="term" value="P:chemical synaptic transmission"/>
    <property type="evidence" value="ECO:0007669"/>
    <property type="project" value="TreeGrafter"/>
</dbReference>
<keyword evidence="7" id="KW-0675">Receptor</keyword>
<dbReference type="PRINTS" id="PR00237">
    <property type="entry name" value="GPCRRHODOPSN"/>
</dbReference>
<evidence type="ECO:0000256" key="8">
    <source>
        <dbReference type="ARBA" id="ARBA00023224"/>
    </source>
</evidence>
<dbReference type="GO" id="GO:0004993">
    <property type="term" value="F:G protein-coupled serotonin receptor activity"/>
    <property type="evidence" value="ECO:0007669"/>
    <property type="project" value="TreeGrafter"/>
</dbReference>
<evidence type="ECO:0000256" key="9">
    <source>
        <dbReference type="SAM" id="Phobius"/>
    </source>
</evidence>
<dbReference type="Gene3D" id="1.20.1070.10">
    <property type="entry name" value="Rhodopsin 7-helix transmembrane proteins"/>
    <property type="match status" value="3"/>
</dbReference>
<reference evidence="10 11" key="1">
    <citation type="journal article" date="2018" name="Sci. Rep.">
        <title>Comparative analysis of the Pocillopora damicornis genome highlights role of immune system in coral evolution.</title>
        <authorList>
            <person name="Cunning R."/>
            <person name="Bay R.A."/>
            <person name="Gillette P."/>
            <person name="Baker A.C."/>
            <person name="Traylor-Knowles N."/>
        </authorList>
    </citation>
    <scope>NUCLEOTIDE SEQUENCE [LARGE SCALE GENOMIC DNA]</scope>
    <source>
        <strain evidence="10">RSMAS</strain>
        <tissue evidence="10">Whole animal</tissue>
    </source>
</reference>
<dbReference type="EMBL" id="RCHS01003571">
    <property type="protein sequence ID" value="RMX40825.1"/>
    <property type="molecule type" value="Genomic_DNA"/>
</dbReference>
<dbReference type="SUPFAM" id="SSF81321">
    <property type="entry name" value="Family A G protein-coupled receptor-like"/>
    <property type="match status" value="3"/>
</dbReference>
<organism evidence="10 11">
    <name type="scientific">Pocillopora damicornis</name>
    <name type="common">Cauliflower coral</name>
    <name type="synonym">Millepora damicornis</name>
    <dbReference type="NCBI Taxonomy" id="46731"/>
    <lineage>
        <taxon>Eukaryota</taxon>
        <taxon>Metazoa</taxon>
        <taxon>Cnidaria</taxon>
        <taxon>Anthozoa</taxon>
        <taxon>Hexacorallia</taxon>
        <taxon>Scleractinia</taxon>
        <taxon>Astrocoeniina</taxon>
        <taxon>Pocilloporidae</taxon>
        <taxon>Pocillopora</taxon>
    </lineage>
</organism>
<keyword evidence="3 9" id="KW-0812">Transmembrane</keyword>
<keyword evidence="4 9" id="KW-1133">Transmembrane helix</keyword>
<protein>
    <recommendedName>
        <fullName evidence="12">G-protein coupled receptors family 1 profile domain-containing protein</fullName>
    </recommendedName>
</protein>
<dbReference type="GO" id="GO:0005886">
    <property type="term" value="C:plasma membrane"/>
    <property type="evidence" value="ECO:0007669"/>
    <property type="project" value="UniProtKB-SubCell"/>
</dbReference>
<comment type="subcellular location">
    <subcellularLocation>
        <location evidence="1">Cell membrane</location>
        <topology evidence="1">Multi-pass membrane protein</topology>
    </subcellularLocation>
</comment>
<keyword evidence="5" id="KW-0297">G-protein coupled receptor</keyword>
<feature type="transmembrane region" description="Helical" evidence="9">
    <location>
        <begin position="195"/>
        <end position="220"/>
    </location>
</feature>
<keyword evidence="11" id="KW-1185">Reference proteome</keyword>
<dbReference type="GO" id="GO:0045202">
    <property type="term" value="C:synapse"/>
    <property type="evidence" value="ECO:0007669"/>
    <property type="project" value="GOC"/>
</dbReference>
<dbReference type="AlphaFoldDB" id="A0A3M6THF5"/>
<dbReference type="GO" id="GO:0030594">
    <property type="term" value="F:neurotransmitter receptor activity"/>
    <property type="evidence" value="ECO:0007669"/>
    <property type="project" value="TreeGrafter"/>
</dbReference>
<evidence type="ECO:0000313" key="10">
    <source>
        <dbReference type="EMBL" id="RMX40825.1"/>
    </source>
</evidence>
<proteinExistence type="predicted"/>
<dbReference type="InterPro" id="IPR000276">
    <property type="entry name" value="GPCR_Rhodpsn"/>
</dbReference>
<evidence type="ECO:0000313" key="11">
    <source>
        <dbReference type="Proteomes" id="UP000275408"/>
    </source>
</evidence>
<sequence length="556" mass="62679">GAFKPLCSVKECSDEYDFRSSWFIAPTIALAFLIIVGNSLVITTYRRNAFLFTRTNIFIVSLIYLSELYIRADMDLSHNIPIHLLENYLFFDIFSTLASIFNFTAISIDRCYVISRPFTYVNNSNVQNIYIYSMAGGSDHGGSLANANIDNAKKSIYSLRFHCQLRVTKYFDTGNNAGLDTAKAVACKVREERKVALTVSILTGFFLMAWSPFFFISMLAEFAAGCLPKGDGMTALVIFLKWMHYSNSAVNPNKREKAMKIIDRTHENFLLYYVVISCRTIFAMNKKRKLKKTSNFRNSMKSLCVTTWRSAPVASACGDSSTSCPVRLLFLGTQQTRIASYENYSGVYQNFKVITGLNYRFIGNLHVHVFSTCETGIMSTSKDFTTCRTDIWHIILSADPPNILLCEGTDVGDKIVYQNKNGLRGTSMEHQHNMLMITLKRAYTVSVFTVGFLLPTILILIIYTKIFRTASSLVRRTPGLDAAEAVACKVREERKVALTVSILTGCLPKGDGMTALVVFVKWMPRHYSNGVVNPLVFVIKHSGVFKLFGIRYKERT</sequence>
<keyword evidence="2" id="KW-1003">Cell membrane</keyword>
<feature type="transmembrane region" description="Helical" evidence="9">
    <location>
        <begin position="269"/>
        <end position="285"/>
    </location>
</feature>
<dbReference type="GO" id="GO:0007187">
    <property type="term" value="P:G protein-coupled receptor signaling pathway, coupled to cyclic nucleotide second messenger"/>
    <property type="evidence" value="ECO:0007669"/>
    <property type="project" value="TreeGrafter"/>
</dbReference>
<feature type="non-terminal residue" evidence="10">
    <location>
        <position position="556"/>
    </location>
</feature>
<gene>
    <name evidence="10" type="ORF">pdam_00006511</name>
</gene>
<feature type="transmembrane region" description="Helical" evidence="9">
    <location>
        <begin position="442"/>
        <end position="463"/>
    </location>
</feature>
<evidence type="ECO:0000256" key="3">
    <source>
        <dbReference type="ARBA" id="ARBA00022692"/>
    </source>
</evidence>
<dbReference type="OrthoDB" id="5957871at2759"/>
<evidence type="ECO:0000256" key="7">
    <source>
        <dbReference type="ARBA" id="ARBA00023170"/>
    </source>
</evidence>
<keyword evidence="6 9" id="KW-0472">Membrane</keyword>
<evidence type="ECO:0000256" key="5">
    <source>
        <dbReference type="ARBA" id="ARBA00023040"/>
    </source>
</evidence>
<feature type="non-terminal residue" evidence="10">
    <location>
        <position position="1"/>
    </location>
</feature>
<accession>A0A3M6THF5</accession>
<evidence type="ECO:0000256" key="2">
    <source>
        <dbReference type="ARBA" id="ARBA00022475"/>
    </source>
</evidence>
<evidence type="ECO:0000256" key="4">
    <source>
        <dbReference type="ARBA" id="ARBA00022989"/>
    </source>
</evidence>
<evidence type="ECO:0000256" key="1">
    <source>
        <dbReference type="ARBA" id="ARBA00004651"/>
    </source>
</evidence>
<feature type="transmembrane region" description="Helical" evidence="9">
    <location>
        <begin position="23"/>
        <end position="42"/>
    </location>
</feature>
<evidence type="ECO:0000256" key="6">
    <source>
        <dbReference type="ARBA" id="ARBA00023136"/>
    </source>
</evidence>